<sequence>MAPSGKAGDFAGNTVTDQAALLFEIDIELLKQPDRFGPQPGMDLKHIRALPCPQRFAQFLRERKNGVEDGPFRERDSRLFPGAPVTVQIHFGPDACGAPEGTPSFLKKAFPFLITLFGVID</sequence>
<dbReference type="EMBL" id="VSSQ01116058">
    <property type="protein sequence ID" value="MPN51196.1"/>
    <property type="molecule type" value="Genomic_DNA"/>
</dbReference>
<name>A0A645IJN0_9ZZZZ</name>
<reference evidence="1" key="1">
    <citation type="submission" date="2019-08" db="EMBL/GenBank/DDBJ databases">
        <authorList>
            <person name="Kucharzyk K."/>
            <person name="Murdoch R.W."/>
            <person name="Higgins S."/>
            <person name="Loffler F."/>
        </authorList>
    </citation>
    <scope>NUCLEOTIDE SEQUENCE</scope>
</reference>
<dbReference type="AlphaFoldDB" id="A0A645IJN0"/>
<comment type="caution">
    <text evidence="1">The sequence shown here is derived from an EMBL/GenBank/DDBJ whole genome shotgun (WGS) entry which is preliminary data.</text>
</comment>
<protein>
    <submittedName>
        <fullName evidence="1">Uncharacterized protein</fullName>
    </submittedName>
</protein>
<accession>A0A645IJN0</accession>
<gene>
    <name evidence="1" type="ORF">SDC9_198838</name>
</gene>
<evidence type="ECO:0000313" key="1">
    <source>
        <dbReference type="EMBL" id="MPN51196.1"/>
    </source>
</evidence>
<organism evidence="1">
    <name type="scientific">bioreactor metagenome</name>
    <dbReference type="NCBI Taxonomy" id="1076179"/>
    <lineage>
        <taxon>unclassified sequences</taxon>
        <taxon>metagenomes</taxon>
        <taxon>ecological metagenomes</taxon>
    </lineage>
</organism>
<proteinExistence type="predicted"/>